<dbReference type="InterPro" id="IPR051311">
    <property type="entry name" value="DedA_domain"/>
</dbReference>
<comment type="subcellular location">
    <subcellularLocation>
        <location evidence="1">Cell membrane</location>
        <topology evidence="1">Multi-pass membrane protein</topology>
    </subcellularLocation>
</comment>
<feature type="domain" description="VTT" evidence="7">
    <location>
        <begin position="33"/>
        <end position="159"/>
    </location>
</feature>
<dbReference type="Pfam" id="PF09335">
    <property type="entry name" value="VTT_dom"/>
    <property type="match status" value="1"/>
</dbReference>
<accession>A0A377J3H8</accession>
<evidence type="ECO:0000313" key="8">
    <source>
        <dbReference type="EMBL" id="STO96333.1"/>
    </source>
</evidence>
<evidence type="ECO:0000256" key="4">
    <source>
        <dbReference type="ARBA" id="ARBA00022989"/>
    </source>
</evidence>
<dbReference type="Proteomes" id="UP000254841">
    <property type="component" value="Unassembled WGS sequence"/>
</dbReference>
<keyword evidence="3 6" id="KW-0812">Transmembrane</keyword>
<dbReference type="AlphaFoldDB" id="A0A377J3H8"/>
<gene>
    <name evidence="8" type="primary">dedA</name>
    <name evidence="8" type="ORF">NCTC12410_00142</name>
</gene>
<proteinExistence type="predicted"/>
<keyword evidence="2" id="KW-1003">Cell membrane</keyword>
<feature type="transmembrane region" description="Helical" evidence="6">
    <location>
        <begin position="139"/>
        <end position="161"/>
    </location>
</feature>
<keyword evidence="4 6" id="KW-1133">Transmembrane helix</keyword>
<organism evidence="8 9">
    <name type="scientific">Helicobacter canis</name>
    <dbReference type="NCBI Taxonomy" id="29419"/>
    <lineage>
        <taxon>Bacteria</taxon>
        <taxon>Pseudomonadati</taxon>
        <taxon>Campylobacterota</taxon>
        <taxon>Epsilonproteobacteria</taxon>
        <taxon>Campylobacterales</taxon>
        <taxon>Helicobacteraceae</taxon>
        <taxon>Helicobacter</taxon>
    </lineage>
</organism>
<feature type="transmembrane region" description="Helical" evidence="6">
    <location>
        <begin position="191"/>
        <end position="212"/>
    </location>
</feature>
<keyword evidence="5 6" id="KW-0472">Membrane</keyword>
<feature type="transmembrane region" description="Helical" evidence="6">
    <location>
        <begin position="53"/>
        <end position="78"/>
    </location>
</feature>
<reference evidence="8 9" key="1">
    <citation type="submission" date="2018-06" db="EMBL/GenBank/DDBJ databases">
        <authorList>
            <consortium name="Pathogen Informatics"/>
            <person name="Doyle S."/>
        </authorList>
    </citation>
    <scope>NUCLEOTIDE SEQUENCE [LARGE SCALE GENOMIC DNA]</scope>
    <source>
        <strain evidence="8 9">NCTC12410</strain>
    </source>
</reference>
<evidence type="ECO:0000259" key="7">
    <source>
        <dbReference type="Pfam" id="PF09335"/>
    </source>
</evidence>
<evidence type="ECO:0000256" key="3">
    <source>
        <dbReference type="ARBA" id="ARBA00022692"/>
    </source>
</evidence>
<evidence type="ECO:0000256" key="2">
    <source>
        <dbReference type="ARBA" id="ARBA00022475"/>
    </source>
</evidence>
<evidence type="ECO:0000256" key="6">
    <source>
        <dbReference type="SAM" id="Phobius"/>
    </source>
</evidence>
<name>A0A377J3H8_9HELI</name>
<dbReference type="PANTHER" id="PTHR42709">
    <property type="entry name" value="ALKALINE PHOSPHATASE LIKE PROTEIN"/>
    <property type="match status" value="1"/>
</dbReference>
<feature type="transmembrane region" description="Helical" evidence="6">
    <location>
        <begin position="12"/>
        <end position="33"/>
    </location>
</feature>
<evidence type="ECO:0000313" key="9">
    <source>
        <dbReference type="Proteomes" id="UP000254841"/>
    </source>
</evidence>
<dbReference type="RefSeq" id="WP_115010676.1">
    <property type="nucleotide sequence ID" value="NZ_UGHV01000001.1"/>
</dbReference>
<sequence length="220" mass="24307">MNDIIHFIVDTVGALGYVGVFCMMFLESSFFPFPSEVVMIPAGYLVYKGSMDMSLALLAGAAGSLAGAVFNYVLALYFGRAFVVRFGKYVFFSEQTMAKMEGYFSRHGEISTFLGRLIPGVRQYISLPAGLAKMNLWKFSIYTTLGALIWITILAVFGYYVGEVFGDDLSASGIANVLIDKATTFDIRKSLHLIVLSTLGAVAVIALVYILWYRRKRKNA</sequence>
<dbReference type="GO" id="GO:0005886">
    <property type="term" value="C:plasma membrane"/>
    <property type="evidence" value="ECO:0007669"/>
    <property type="project" value="UniProtKB-SubCell"/>
</dbReference>
<dbReference type="OrthoDB" id="9813426at2"/>
<dbReference type="EMBL" id="UGHV01000001">
    <property type="protein sequence ID" value="STO96333.1"/>
    <property type="molecule type" value="Genomic_DNA"/>
</dbReference>
<evidence type="ECO:0000256" key="5">
    <source>
        <dbReference type="ARBA" id="ARBA00023136"/>
    </source>
</evidence>
<protein>
    <submittedName>
        <fullName evidence="8">DedA family protein</fullName>
    </submittedName>
</protein>
<dbReference type="PANTHER" id="PTHR42709:SF6">
    <property type="entry name" value="UNDECAPRENYL PHOSPHATE TRANSPORTER A"/>
    <property type="match status" value="1"/>
</dbReference>
<evidence type="ECO:0000256" key="1">
    <source>
        <dbReference type="ARBA" id="ARBA00004651"/>
    </source>
</evidence>
<dbReference type="InterPro" id="IPR032816">
    <property type="entry name" value="VTT_dom"/>
</dbReference>